<organism evidence="1 2">
    <name type="scientific">Haloferula chungangensis</name>
    <dbReference type="NCBI Taxonomy" id="1048331"/>
    <lineage>
        <taxon>Bacteria</taxon>
        <taxon>Pseudomonadati</taxon>
        <taxon>Verrucomicrobiota</taxon>
        <taxon>Verrucomicrobiia</taxon>
        <taxon>Verrucomicrobiales</taxon>
        <taxon>Verrucomicrobiaceae</taxon>
        <taxon>Haloferula</taxon>
    </lineage>
</organism>
<protein>
    <recommendedName>
        <fullName evidence="3">DUF2934 domain-containing protein</fullName>
    </recommendedName>
</protein>
<gene>
    <name evidence="1" type="ORF">ACFQY0_10575</name>
</gene>
<evidence type="ECO:0008006" key="3">
    <source>
        <dbReference type="Google" id="ProtNLM"/>
    </source>
</evidence>
<comment type="caution">
    <text evidence="1">The sequence shown here is derived from an EMBL/GenBank/DDBJ whole genome shotgun (WGS) entry which is preliminary data.</text>
</comment>
<dbReference type="Proteomes" id="UP001596472">
    <property type="component" value="Unassembled WGS sequence"/>
</dbReference>
<name>A0ABW2L844_9BACT</name>
<evidence type="ECO:0000313" key="1">
    <source>
        <dbReference type="EMBL" id="MFC7337622.1"/>
    </source>
</evidence>
<sequence>MKTTAKKATTKVAAKKVAKKSTPAKALKPTSIEEIRYAAYLNSCARIAAGHPPDELGDWLAAERALGA</sequence>
<proteinExistence type="predicted"/>
<keyword evidence="2" id="KW-1185">Reference proteome</keyword>
<accession>A0ABW2L844</accession>
<evidence type="ECO:0000313" key="2">
    <source>
        <dbReference type="Proteomes" id="UP001596472"/>
    </source>
</evidence>
<dbReference type="EMBL" id="JBHTBS010000004">
    <property type="protein sequence ID" value="MFC7337622.1"/>
    <property type="molecule type" value="Genomic_DNA"/>
</dbReference>
<reference evidence="2" key="1">
    <citation type="journal article" date="2019" name="Int. J. Syst. Evol. Microbiol.">
        <title>The Global Catalogue of Microorganisms (GCM) 10K type strain sequencing project: providing services to taxonomists for standard genome sequencing and annotation.</title>
        <authorList>
            <consortium name="The Broad Institute Genomics Platform"/>
            <consortium name="The Broad Institute Genome Sequencing Center for Infectious Disease"/>
            <person name="Wu L."/>
            <person name="Ma J."/>
        </authorList>
    </citation>
    <scope>NUCLEOTIDE SEQUENCE [LARGE SCALE GENOMIC DNA]</scope>
    <source>
        <strain evidence="2">CGMCC 4.1467</strain>
    </source>
</reference>